<protein>
    <submittedName>
        <fullName evidence="2">Uncharacterized protein</fullName>
    </submittedName>
</protein>
<keyword evidence="3" id="KW-1185">Reference proteome</keyword>
<evidence type="ECO:0000256" key="1">
    <source>
        <dbReference type="SAM" id="MobiDB-lite"/>
    </source>
</evidence>
<reference evidence="2 3" key="1">
    <citation type="submission" date="2023-07" db="EMBL/GenBank/DDBJ databases">
        <title>Comparative genomics of wheat-associated soil bacteria to identify genetic determinants of phenazine resistance.</title>
        <authorList>
            <person name="Mouncey N."/>
        </authorList>
    </citation>
    <scope>NUCLEOTIDE SEQUENCE [LARGE SCALE GENOMIC DNA]</scope>
    <source>
        <strain evidence="2 3">B3I12</strain>
    </source>
</reference>
<name>A0ABU0QI92_9ACTN</name>
<accession>A0ABU0QI92</accession>
<evidence type="ECO:0000313" key="2">
    <source>
        <dbReference type="EMBL" id="MDQ0746232.1"/>
    </source>
</evidence>
<comment type="caution">
    <text evidence="2">The sequence shown here is derived from an EMBL/GenBank/DDBJ whole genome shotgun (WGS) entry which is preliminary data.</text>
</comment>
<gene>
    <name evidence="2" type="ORF">QF034_000463</name>
</gene>
<dbReference type="EMBL" id="JAUSYP010000001">
    <property type="protein sequence ID" value="MDQ0746232.1"/>
    <property type="molecule type" value="Genomic_DNA"/>
</dbReference>
<dbReference type="Proteomes" id="UP001232755">
    <property type="component" value="Unassembled WGS sequence"/>
</dbReference>
<evidence type="ECO:0000313" key="3">
    <source>
        <dbReference type="Proteomes" id="UP001232755"/>
    </source>
</evidence>
<feature type="region of interest" description="Disordered" evidence="1">
    <location>
        <begin position="1"/>
        <end position="61"/>
    </location>
</feature>
<feature type="compositionally biased region" description="Pro residues" evidence="1">
    <location>
        <begin position="9"/>
        <end position="19"/>
    </location>
</feature>
<proteinExistence type="predicted"/>
<organism evidence="2 3">
    <name type="scientific">Streptomyces africanus</name>
    <dbReference type="NCBI Taxonomy" id="231024"/>
    <lineage>
        <taxon>Bacteria</taxon>
        <taxon>Bacillati</taxon>
        <taxon>Actinomycetota</taxon>
        <taxon>Actinomycetes</taxon>
        <taxon>Kitasatosporales</taxon>
        <taxon>Streptomycetaceae</taxon>
        <taxon>Streptomyces</taxon>
    </lineage>
</organism>
<sequence length="61" mass="6227">MTDILSAPGPAPGDGPPTPRLTSPADAHALRTAPLTPRRTRAPRPLPAAAHVTAPKEHGHG</sequence>